<dbReference type="OrthoDB" id="10254945at2759"/>
<dbReference type="PANTHER" id="PTHR20854">
    <property type="entry name" value="INOSITOL MONOPHOSPHATASE"/>
    <property type="match status" value="1"/>
</dbReference>
<dbReference type="InterPro" id="IPR020550">
    <property type="entry name" value="Inositol_monophosphatase_CS"/>
</dbReference>
<dbReference type="PROSITE" id="PS00630">
    <property type="entry name" value="IMP_2"/>
    <property type="match status" value="1"/>
</dbReference>
<dbReference type="EMBL" id="BRXY01000076">
    <property type="protein sequence ID" value="GMH62184.1"/>
    <property type="molecule type" value="Genomic_DNA"/>
</dbReference>
<evidence type="ECO:0000256" key="1">
    <source>
        <dbReference type="ARBA" id="ARBA00001033"/>
    </source>
</evidence>
<dbReference type="AlphaFoldDB" id="A0A9W7A586"/>
<evidence type="ECO:0000256" key="3">
    <source>
        <dbReference type="ARBA" id="ARBA00009759"/>
    </source>
</evidence>
<dbReference type="Pfam" id="PF00459">
    <property type="entry name" value="Inositol_P"/>
    <property type="match status" value="1"/>
</dbReference>
<feature type="binding site" evidence="7">
    <location>
        <position position="91"/>
    </location>
    <ligand>
        <name>Mg(2+)</name>
        <dbReference type="ChEBI" id="CHEBI:18420"/>
        <label>1</label>
        <note>catalytic</note>
    </ligand>
</feature>
<dbReference type="GO" id="GO:0006020">
    <property type="term" value="P:inositol metabolic process"/>
    <property type="evidence" value="ECO:0007669"/>
    <property type="project" value="TreeGrafter"/>
</dbReference>
<protein>
    <recommendedName>
        <fullName evidence="8">Inositol-1-monophosphatase</fullName>
        <ecNumber evidence="8">3.1.3.25</ecNumber>
    </recommendedName>
</protein>
<dbReference type="PRINTS" id="PR00377">
    <property type="entry name" value="IMPHPHTASES"/>
</dbReference>
<keyword evidence="4 7" id="KW-0479">Metal-binding</keyword>
<dbReference type="Proteomes" id="UP001165085">
    <property type="component" value="Unassembled WGS sequence"/>
</dbReference>
<dbReference type="GO" id="GO:0046872">
    <property type="term" value="F:metal ion binding"/>
    <property type="evidence" value="ECO:0007669"/>
    <property type="project" value="UniProtKB-KW"/>
</dbReference>
<feature type="binding site" evidence="7">
    <location>
        <position position="125"/>
    </location>
    <ligand>
        <name>Mg(2+)</name>
        <dbReference type="ChEBI" id="CHEBI:18420"/>
        <label>1</label>
        <note>catalytic</note>
    </ligand>
</feature>
<dbReference type="SUPFAM" id="SSF56655">
    <property type="entry name" value="Carbohydrate phosphatase"/>
    <property type="match status" value="1"/>
</dbReference>
<keyword evidence="9" id="KW-0732">Signal</keyword>
<dbReference type="InterPro" id="IPR033942">
    <property type="entry name" value="IMPase"/>
</dbReference>
<sequence length="303" mass="32838">MTILRAFILLFIFELLPSTSLNLAPSSLLETAIRSAYVAGNLMTSATASDKGVEVTKLNKKDLLTKIDPLCEEAIKKTILARFPDHLILGEESVEPGPSASSMALSSFLEKSRATKKPLWIIDPIDGTTNFVHDLRYSAPSVACCVNGEVVVGCVFDPYANETFWAVKNEGAFLNGERISVKPEACLEDSVIAMGAPPGKLSASKSIKGFEGLLPKVRTIRMLGSAALMLGWVACGRLNCYWEWDLSSWDVAAGGLIVEEAGGRMRGLEEDTLKFDVSERKIIADDGKCGNDVREVLKESGLF</sequence>
<comment type="caution">
    <text evidence="10">The sequence shown here is derived from an EMBL/GenBank/DDBJ whole genome shotgun (WGS) entry which is preliminary data.</text>
</comment>
<feature type="signal peptide" evidence="9">
    <location>
        <begin position="1"/>
        <end position="20"/>
    </location>
</feature>
<dbReference type="Gene3D" id="3.40.190.80">
    <property type="match status" value="1"/>
</dbReference>
<dbReference type="Gene3D" id="3.30.540.10">
    <property type="entry name" value="Fructose-1,6-Bisphosphatase, subunit A, domain 1"/>
    <property type="match status" value="1"/>
</dbReference>
<keyword evidence="11" id="KW-1185">Reference proteome</keyword>
<proteinExistence type="inferred from homology"/>
<evidence type="ECO:0000256" key="5">
    <source>
        <dbReference type="ARBA" id="ARBA00022801"/>
    </source>
</evidence>
<dbReference type="InterPro" id="IPR000760">
    <property type="entry name" value="Inositol_monophosphatase-like"/>
</dbReference>
<comment type="similarity">
    <text evidence="3 8">Belongs to the inositol monophosphatase superfamily.</text>
</comment>
<dbReference type="GO" id="GO:0008934">
    <property type="term" value="F:inositol monophosphate 1-phosphatase activity"/>
    <property type="evidence" value="ECO:0007669"/>
    <property type="project" value="InterPro"/>
</dbReference>
<comment type="cofactor">
    <cofactor evidence="2 7 8">
        <name>Mg(2+)</name>
        <dbReference type="ChEBI" id="CHEBI:18420"/>
    </cofactor>
</comment>
<dbReference type="PANTHER" id="PTHR20854:SF4">
    <property type="entry name" value="INOSITOL-1-MONOPHOSPHATASE-RELATED"/>
    <property type="match status" value="1"/>
</dbReference>
<evidence type="ECO:0000256" key="4">
    <source>
        <dbReference type="ARBA" id="ARBA00022723"/>
    </source>
</evidence>
<evidence type="ECO:0000256" key="6">
    <source>
        <dbReference type="ARBA" id="ARBA00022842"/>
    </source>
</evidence>
<keyword evidence="5 8" id="KW-0378">Hydrolase</keyword>
<evidence type="ECO:0000256" key="8">
    <source>
        <dbReference type="RuleBase" id="RU364068"/>
    </source>
</evidence>
<dbReference type="PROSITE" id="PS00629">
    <property type="entry name" value="IMP_1"/>
    <property type="match status" value="1"/>
</dbReference>
<gene>
    <name evidence="10" type="ORF">TrST_g5490</name>
</gene>
<reference evidence="11" key="1">
    <citation type="journal article" date="2023" name="Commun. Biol.">
        <title>Genome analysis of Parmales, the sister group of diatoms, reveals the evolutionary specialization of diatoms from phago-mixotrophs to photoautotrophs.</title>
        <authorList>
            <person name="Ban H."/>
            <person name="Sato S."/>
            <person name="Yoshikawa S."/>
            <person name="Yamada K."/>
            <person name="Nakamura Y."/>
            <person name="Ichinomiya M."/>
            <person name="Sato N."/>
            <person name="Blanc-Mathieu R."/>
            <person name="Endo H."/>
            <person name="Kuwata A."/>
            <person name="Ogata H."/>
        </authorList>
    </citation>
    <scope>NUCLEOTIDE SEQUENCE [LARGE SCALE GENOMIC DNA]</scope>
    <source>
        <strain evidence="11">NIES 3701</strain>
    </source>
</reference>
<evidence type="ECO:0000256" key="9">
    <source>
        <dbReference type="SAM" id="SignalP"/>
    </source>
</evidence>
<evidence type="ECO:0000256" key="2">
    <source>
        <dbReference type="ARBA" id="ARBA00001946"/>
    </source>
</evidence>
<dbReference type="GO" id="GO:0007165">
    <property type="term" value="P:signal transduction"/>
    <property type="evidence" value="ECO:0007669"/>
    <property type="project" value="TreeGrafter"/>
</dbReference>
<dbReference type="GO" id="GO:0046854">
    <property type="term" value="P:phosphatidylinositol phosphate biosynthetic process"/>
    <property type="evidence" value="ECO:0007669"/>
    <property type="project" value="InterPro"/>
</dbReference>
<accession>A0A9W7A586</accession>
<comment type="pathway">
    <text evidence="8">Polyol metabolism; myo-inositol biosynthesis; myo-inositol from D-glucose 6-phosphate: step 2/2.</text>
</comment>
<feature type="binding site" evidence="7">
    <location>
        <position position="126"/>
    </location>
    <ligand>
        <name>Mg(2+)</name>
        <dbReference type="ChEBI" id="CHEBI:18420"/>
        <label>1</label>
        <note>catalytic</note>
    </ligand>
</feature>
<evidence type="ECO:0000256" key="7">
    <source>
        <dbReference type="PIRSR" id="PIRSR600760-2"/>
    </source>
</evidence>
<comment type="catalytic activity">
    <reaction evidence="1 8">
        <text>a myo-inositol phosphate + H2O = myo-inositol + phosphate</text>
        <dbReference type="Rhea" id="RHEA:24056"/>
        <dbReference type="ChEBI" id="CHEBI:15377"/>
        <dbReference type="ChEBI" id="CHEBI:17268"/>
        <dbReference type="ChEBI" id="CHEBI:43474"/>
        <dbReference type="ChEBI" id="CHEBI:84139"/>
        <dbReference type="EC" id="3.1.3.25"/>
    </reaction>
</comment>
<feature type="binding site" evidence="7">
    <location>
        <position position="250"/>
    </location>
    <ligand>
        <name>Mg(2+)</name>
        <dbReference type="ChEBI" id="CHEBI:18420"/>
        <label>1</label>
        <note>catalytic</note>
    </ligand>
</feature>
<evidence type="ECO:0000313" key="10">
    <source>
        <dbReference type="EMBL" id="GMH62184.1"/>
    </source>
</evidence>
<keyword evidence="6 7" id="KW-0460">Magnesium</keyword>
<dbReference type="CDD" id="cd01639">
    <property type="entry name" value="IMPase"/>
    <property type="match status" value="1"/>
</dbReference>
<feature type="binding site" evidence="7">
    <location>
        <position position="123"/>
    </location>
    <ligand>
        <name>Mg(2+)</name>
        <dbReference type="ChEBI" id="CHEBI:18420"/>
        <label>1</label>
        <note>catalytic</note>
    </ligand>
</feature>
<dbReference type="InterPro" id="IPR020583">
    <property type="entry name" value="Inositol_monoP_metal-BS"/>
</dbReference>
<dbReference type="EC" id="3.1.3.25" evidence="8"/>
<name>A0A9W7A586_9STRA</name>
<feature type="chain" id="PRO_5040888556" description="Inositol-1-monophosphatase" evidence="9">
    <location>
        <begin position="21"/>
        <end position="303"/>
    </location>
</feature>
<organism evidence="10 11">
    <name type="scientific">Triparma strigata</name>
    <dbReference type="NCBI Taxonomy" id="1606541"/>
    <lineage>
        <taxon>Eukaryota</taxon>
        <taxon>Sar</taxon>
        <taxon>Stramenopiles</taxon>
        <taxon>Ochrophyta</taxon>
        <taxon>Bolidophyceae</taxon>
        <taxon>Parmales</taxon>
        <taxon>Triparmaceae</taxon>
        <taxon>Triparma</taxon>
    </lineage>
</organism>
<evidence type="ECO:0000313" key="11">
    <source>
        <dbReference type="Proteomes" id="UP001165085"/>
    </source>
</evidence>